<evidence type="ECO:0000256" key="1">
    <source>
        <dbReference type="SAM" id="Phobius"/>
    </source>
</evidence>
<accession>C3AK07</accession>
<evidence type="ECO:0000313" key="5">
    <source>
        <dbReference type="Proteomes" id="UP000219775"/>
    </source>
</evidence>
<dbReference type="EMBL" id="NUDP01000042">
    <property type="protein sequence ID" value="PEM69155.1"/>
    <property type="molecule type" value="Genomic_DNA"/>
</dbReference>
<feature type="transmembrane region" description="Helical" evidence="1">
    <location>
        <begin position="6"/>
        <end position="27"/>
    </location>
</feature>
<reference evidence="2" key="2">
    <citation type="submission" date="2019-07" db="EMBL/GenBank/DDBJ databases">
        <title>Phylogenomic Reclassification of ATCC Bacillus Strains and Various Taxa within the Genus Bacillus.</title>
        <authorList>
            <person name="Riojas M.A."/>
            <person name="Frank A.M."/>
            <person name="Fenn S.L."/>
            <person name="King S.P."/>
            <person name="Brower S.M."/>
            <person name="Hazbon M.H."/>
        </authorList>
    </citation>
    <scope>NUCLEOTIDE SEQUENCE</scope>
    <source>
        <strain evidence="2">NR-12239</strain>
    </source>
</reference>
<evidence type="ECO:0000313" key="6">
    <source>
        <dbReference type="Proteomes" id="UP000221918"/>
    </source>
</evidence>
<dbReference type="RefSeq" id="WP_003196574.1">
    <property type="nucleotide sequence ID" value="NZ_CM000743.1"/>
</dbReference>
<proteinExistence type="predicted"/>
<dbReference type="GeneID" id="34214110"/>
<name>A0A2A8BBW2_9BACI</name>
<dbReference type="Proteomes" id="UP000221918">
    <property type="component" value="Unassembled WGS sequence"/>
</dbReference>
<sequence length="53" mass="5993">MSTVAIVYGIILSTIIALFVFGVSRYIHKWKEGIAKLNHIEEELGDLMLHHGK</sequence>
<evidence type="ECO:0000313" key="2">
    <source>
        <dbReference type="EMBL" id="MDR4328189.1"/>
    </source>
</evidence>
<comment type="caution">
    <text evidence="3">The sequence shown here is derived from an EMBL/GenBank/DDBJ whole genome shotgun (WGS) entry which is preliminary data.</text>
</comment>
<evidence type="ECO:0000313" key="3">
    <source>
        <dbReference type="EMBL" id="PEM69155.1"/>
    </source>
</evidence>
<keyword evidence="1" id="KW-0472">Membrane</keyword>
<dbReference type="Proteomes" id="UP000219775">
    <property type="component" value="Unassembled WGS sequence"/>
</dbReference>
<dbReference type="AlphaFoldDB" id="A0A2A8BBW2"/>
<dbReference type="EMBL" id="NUTL01000036">
    <property type="protein sequence ID" value="PHF00501.1"/>
    <property type="molecule type" value="Genomic_DNA"/>
</dbReference>
<evidence type="ECO:0000313" key="4">
    <source>
        <dbReference type="EMBL" id="PHF00501.1"/>
    </source>
</evidence>
<dbReference type="Proteomes" id="UP001248134">
    <property type="component" value="Unassembled WGS sequence"/>
</dbReference>
<keyword evidence="1" id="KW-0812">Transmembrane</keyword>
<accession>A0A2A8BBW2</accession>
<keyword evidence="1" id="KW-1133">Transmembrane helix</keyword>
<dbReference type="KEGG" id="bmyc:DJ92_4288"/>
<gene>
    <name evidence="3" type="ORF">CN613_12965</name>
    <name evidence="4" type="ORF">COF81_09285</name>
    <name evidence="2" type="ORF">FOS08_20390</name>
</gene>
<reference evidence="5 6" key="1">
    <citation type="submission" date="2017-09" db="EMBL/GenBank/DDBJ databases">
        <title>Large-scale bioinformatics analysis of Bacillus genomes uncovers conserved roles of natural products in bacterial physiology.</title>
        <authorList>
            <consortium name="Agbiome Team Llc"/>
            <person name="Bleich R.M."/>
            <person name="Grubbs K.J."/>
            <person name="Santa Maria K.C."/>
            <person name="Allen S.E."/>
            <person name="Farag S."/>
            <person name="Shank E.A."/>
            <person name="Bowers A."/>
        </authorList>
    </citation>
    <scope>NUCLEOTIDE SEQUENCE [LARGE SCALE GENOMIC DNA]</scope>
    <source>
        <strain evidence="3 5">AFS009893</strain>
        <strain evidence="4 6">AFS037265</strain>
    </source>
</reference>
<organism evidence="3 5">
    <name type="scientific">Bacillus pseudomycoides</name>
    <dbReference type="NCBI Taxonomy" id="64104"/>
    <lineage>
        <taxon>Bacteria</taxon>
        <taxon>Bacillati</taxon>
        <taxon>Bacillota</taxon>
        <taxon>Bacilli</taxon>
        <taxon>Bacillales</taxon>
        <taxon>Bacillaceae</taxon>
        <taxon>Bacillus</taxon>
        <taxon>Bacillus cereus group</taxon>
    </lineage>
</organism>
<dbReference type="EMBL" id="VLYX01000027">
    <property type="protein sequence ID" value="MDR4328189.1"/>
    <property type="molecule type" value="Genomic_DNA"/>
</dbReference>
<protein>
    <submittedName>
        <fullName evidence="3">Peptidase</fullName>
    </submittedName>
</protein>